<comment type="subcellular location">
    <subcellularLocation>
        <location evidence="1">Cell membrane</location>
        <topology evidence="1">Multi-pass membrane protein</topology>
    </subcellularLocation>
</comment>
<accession>A0ABU3NSX3</accession>
<comment type="caution">
    <text evidence="9">The sequence shown here is derived from an EMBL/GenBank/DDBJ whole genome shotgun (WGS) entry which is preliminary data.</text>
</comment>
<feature type="transmembrane region" description="Helical" evidence="7">
    <location>
        <begin position="6"/>
        <end position="26"/>
    </location>
</feature>
<name>A0ABU3NSX3_9FIRM</name>
<keyword evidence="4 7" id="KW-1133">Transmembrane helix</keyword>
<feature type="transmembrane region" description="Helical" evidence="7">
    <location>
        <begin position="221"/>
        <end position="244"/>
    </location>
</feature>
<dbReference type="Proteomes" id="UP001254848">
    <property type="component" value="Unassembled WGS sequence"/>
</dbReference>
<keyword evidence="10" id="KW-1185">Reference proteome</keyword>
<evidence type="ECO:0000256" key="7">
    <source>
        <dbReference type="SAM" id="Phobius"/>
    </source>
</evidence>
<evidence type="ECO:0000256" key="3">
    <source>
        <dbReference type="ARBA" id="ARBA00022692"/>
    </source>
</evidence>
<dbReference type="Pfam" id="PF02665">
    <property type="entry name" value="Nitrate_red_gam"/>
    <property type="match status" value="1"/>
</dbReference>
<dbReference type="Gene3D" id="1.20.950.20">
    <property type="entry name" value="Transmembrane di-heme cytochromes, Chain C"/>
    <property type="match status" value="1"/>
</dbReference>
<sequence>MGETFSWLIAGPFMYLAVIIFVAVTLKKVVTIASMPRHLRWDLYPIAHEGPAGSVFQKVEFWKQPRAVHLAYELAEMAEEIFLLKRTFLYNRKMWNFSYPMHAGFYLIIGWIGLVKFGALLELIVGLKVSGASTVFWAQALNAATILAGAAGLVLGLFGCLGLLWMRYTDEDLKDFSSPVTFLNLYLLIALFGVGLVAWLVEDPSFVLARGYVASLYVFKPAVLPPIMTFEALLLGIFLIYLPFSRMLHFAAKYFFYHNIMWDDEPLVAGGSLDKTIGGYLHFKAEWSAPHLKSGGSWLEQATTNPAKPKEEGK</sequence>
<evidence type="ECO:0000256" key="1">
    <source>
        <dbReference type="ARBA" id="ARBA00004651"/>
    </source>
</evidence>
<evidence type="ECO:0000256" key="2">
    <source>
        <dbReference type="ARBA" id="ARBA00022475"/>
    </source>
</evidence>
<protein>
    <submittedName>
        <fullName evidence="9">Respiratory nitrate reductase subunit gamma</fullName>
    </submittedName>
</protein>
<keyword evidence="6 7" id="KW-0472">Membrane</keyword>
<evidence type="ECO:0000259" key="8">
    <source>
        <dbReference type="Pfam" id="PF02665"/>
    </source>
</evidence>
<evidence type="ECO:0000256" key="4">
    <source>
        <dbReference type="ARBA" id="ARBA00022989"/>
    </source>
</evidence>
<evidence type="ECO:0000313" key="10">
    <source>
        <dbReference type="Proteomes" id="UP001254848"/>
    </source>
</evidence>
<dbReference type="SUPFAM" id="SSF103501">
    <property type="entry name" value="Respiratory nitrate reductase 1 gamma chain"/>
    <property type="match status" value="1"/>
</dbReference>
<dbReference type="InterPro" id="IPR036197">
    <property type="entry name" value="NarG-like_sf"/>
</dbReference>
<keyword evidence="5" id="KW-0560">Oxidoreductase</keyword>
<evidence type="ECO:0000313" key="9">
    <source>
        <dbReference type="EMBL" id="MDT8899925.1"/>
    </source>
</evidence>
<evidence type="ECO:0000256" key="6">
    <source>
        <dbReference type="ARBA" id="ARBA00023136"/>
    </source>
</evidence>
<dbReference type="RefSeq" id="WP_413778489.1">
    <property type="nucleotide sequence ID" value="NZ_JAUOZS010000001.1"/>
</dbReference>
<feature type="transmembrane region" description="Helical" evidence="7">
    <location>
        <begin position="180"/>
        <end position="201"/>
    </location>
</feature>
<dbReference type="EMBL" id="JAUOZS010000001">
    <property type="protein sequence ID" value="MDT8899925.1"/>
    <property type="molecule type" value="Genomic_DNA"/>
</dbReference>
<organism evidence="9 10">
    <name type="scientific">Anaeroselena agilis</name>
    <dbReference type="NCBI Taxonomy" id="3063788"/>
    <lineage>
        <taxon>Bacteria</taxon>
        <taxon>Bacillati</taxon>
        <taxon>Bacillota</taxon>
        <taxon>Negativicutes</taxon>
        <taxon>Acetonemataceae</taxon>
        <taxon>Anaeroselena</taxon>
    </lineage>
</organism>
<keyword evidence="3 7" id="KW-0812">Transmembrane</keyword>
<gene>
    <name evidence="9" type="ORF">Q4T40_01495</name>
</gene>
<evidence type="ECO:0000256" key="5">
    <source>
        <dbReference type="ARBA" id="ARBA00023002"/>
    </source>
</evidence>
<dbReference type="InterPro" id="IPR023234">
    <property type="entry name" value="NarG-like_domain"/>
</dbReference>
<feature type="domain" description="NarG-like" evidence="8">
    <location>
        <begin position="115"/>
        <end position="253"/>
    </location>
</feature>
<keyword evidence="2" id="KW-1003">Cell membrane</keyword>
<feature type="transmembrane region" description="Helical" evidence="7">
    <location>
        <begin position="103"/>
        <end position="125"/>
    </location>
</feature>
<proteinExistence type="predicted"/>
<reference evidence="9 10" key="1">
    <citation type="submission" date="2023-07" db="EMBL/GenBank/DDBJ databases">
        <title>The novel representative of Negativicutes class, Anaeroselena agilis gen. nov. sp. nov.</title>
        <authorList>
            <person name="Prokofeva M.I."/>
            <person name="Elcheninov A.G."/>
            <person name="Klyukina A."/>
            <person name="Kublanov I.V."/>
            <person name="Frolov E.N."/>
            <person name="Podosokorskaya O.A."/>
        </authorList>
    </citation>
    <scope>NUCLEOTIDE SEQUENCE [LARGE SCALE GENOMIC DNA]</scope>
    <source>
        <strain evidence="9 10">4137-cl</strain>
    </source>
</reference>
<feature type="transmembrane region" description="Helical" evidence="7">
    <location>
        <begin position="145"/>
        <end position="168"/>
    </location>
</feature>